<organism evidence="1 2">
    <name type="scientific">Sulfitobacter aestuariivivens</name>
    <dbReference type="NCBI Taxonomy" id="2766981"/>
    <lineage>
        <taxon>Bacteria</taxon>
        <taxon>Pseudomonadati</taxon>
        <taxon>Pseudomonadota</taxon>
        <taxon>Alphaproteobacteria</taxon>
        <taxon>Rhodobacterales</taxon>
        <taxon>Roseobacteraceae</taxon>
        <taxon>Sulfitobacter</taxon>
    </lineage>
</organism>
<name>A0A927D8V6_9RHOB</name>
<dbReference type="GO" id="GO:0016787">
    <property type="term" value="F:hydrolase activity"/>
    <property type="evidence" value="ECO:0007669"/>
    <property type="project" value="UniProtKB-KW"/>
</dbReference>
<gene>
    <name evidence="1" type="ORF">H9Q16_18305</name>
</gene>
<dbReference type="PANTHER" id="PTHR36513">
    <property type="entry name" value="ABC TRANSMEMBRANE TYPE-1 DOMAIN-CONTAINING PROTEIN"/>
    <property type="match status" value="1"/>
</dbReference>
<comment type="caution">
    <text evidence="1">The sequence shown here is derived from an EMBL/GenBank/DDBJ whole genome shotgun (WGS) entry which is preliminary data.</text>
</comment>
<dbReference type="AlphaFoldDB" id="A0A927D8V6"/>
<accession>A0A927D8V6</accession>
<dbReference type="InterPro" id="IPR010297">
    <property type="entry name" value="DUF900_hydrolase"/>
</dbReference>
<reference evidence="1" key="1">
    <citation type="submission" date="2020-08" db="EMBL/GenBank/DDBJ databases">
        <title>Sulfitobacter aestuariivivens sp. nov., isolated from a tidal flat.</title>
        <authorList>
            <person name="Park S."/>
            <person name="Yoon J.-H."/>
        </authorList>
    </citation>
    <scope>NUCLEOTIDE SEQUENCE</scope>
    <source>
        <strain evidence="1">TSTF-M16</strain>
    </source>
</reference>
<evidence type="ECO:0000313" key="2">
    <source>
        <dbReference type="Proteomes" id="UP000635142"/>
    </source>
</evidence>
<evidence type="ECO:0000313" key="1">
    <source>
        <dbReference type="EMBL" id="MBD3665894.1"/>
    </source>
</evidence>
<dbReference type="Pfam" id="PF05990">
    <property type="entry name" value="DUF900"/>
    <property type="match status" value="1"/>
</dbReference>
<dbReference type="EMBL" id="JACTAG010000003">
    <property type="protein sequence ID" value="MBD3665894.1"/>
    <property type="molecule type" value="Genomic_DNA"/>
</dbReference>
<dbReference type="InterPro" id="IPR029058">
    <property type="entry name" value="AB_hydrolase_fold"/>
</dbReference>
<keyword evidence="1" id="KW-0378">Hydrolase</keyword>
<sequence>MGVQLSQPPNLYLDGRNYPASLVPEVLQVVDAPIFYVTDRAPVRTEGRVTGYGTGRSDAMAFGATQIRFGAVDWEDLVARTHVDRGGRISRLDLVALREITRFPDIPLPARRQSGELRVTPEARSEYEAITREFQNAIRAEVQRTGNRRILVYVHGVSNEFDNSVQTLANLWHFTGRRSIPVSFTWPAGNAGLLGYFRDREAADFSVYHAKEFLRMLAEIPEVEDIDIVAHSRGTSVMTQALREMVIYNRGKGLRPKLAMKTGTLILAAADLDIGVVRQRLASERVSEAFEQINIYVNPDDVALRLSSFLTKYPRVGVAGADDFKPNELAVERKQGLTHFIRVEGASGSGSHSYFRNNPAVLSDIVLALRTRAFPGGTLRPLEEDPDTIWRLQPNYPLERLPNLIVEVER</sequence>
<dbReference type="Proteomes" id="UP000635142">
    <property type="component" value="Unassembled WGS sequence"/>
</dbReference>
<dbReference type="PANTHER" id="PTHR36513:SF1">
    <property type="entry name" value="TRANSMEMBRANE PROTEIN"/>
    <property type="match status" value="1"/>
</dbReference>
<proteinExistence type="predicted"/>
<keyword evidence="2" id="KW-1185">Reference proteome</keyword>
<protein>
    <submittedName>
        <fullName evidence="1">Alpha/beta hydrolase</fullName>
    </submittedName>
</protein>
<dbReference type="SUPFAM" id="SSF53474">
    <property type="entry name" value="alpha/beta-Hydrolases"/>
    <property type="match status" value="1"/>
</dbReference>